<keyword evidence="9" id="KW-0564">Palmitate</keyword>
<keyword evidence="10" id="KW-0449">Lipoprotein</keyword>
<evidence type="ECO:0000313" key="17">
    <source>
        <dbReference type="EMBL" id="AMB16330.1"/>
    </source>
</evidence>
<evidence type="ECO:0000313" key="21">
    <source>
        <dbReference type="EMBL" id="AMB16646.1"/>
    </source>
</evidence>
<evidence type="ECO:0000256" key="9">
    <source>
        <dbReference type="ARBA" id="ARBA00023139"/>
    </source>
</evidence>
<evidence type="ECO:0000313" key="15">
    <source>
        <dbReference type="EMBL" id="AMB16172.1"/>
    </source>
</evidence>
<accession>O39291</accession>
<sequence length="75" mass="8554">MGQRLSCGCFRTNQLVTHSGEIVSLNADTFEEFSMDEFDIPPAPPRPVFKQPSPYKQPNPAKVQRNLSSKRRDPY</sequence>
<dbReference type="EMBL" id="KT324741">
    <property type="protein sequence ID" value="AMB16409.1"/>
    <property type="molecule type" value="Genomic_DNA"/>
</dbReference>
<reference evidence="15" key="1">
    <citation type="journal article" date="2015" name="J. Gen. Virol.">
        <title>Evidence of widespread natural recombination among field isolates of equine herpesvirus 4 but not among field isolates of equine herpesvirus 1.</title>
        <authorList>
            <person name="Vaz P.K."/>
            <person name="Horsington J."/>
            <person name="Hartley C.A."/>
            <person name="Browning G.F."/>
            <person name="Ficorilli N.P."/>
            <person name="Studdert M.J."/>
            <person name="Gilkerson J.R."/>
            <person name="Devlin J.M."/>
        </authorList>
    </citation>
    <scope>NUCLEOTIDE SEQUENCE</scope>
    <source>
        <strain evidence="21">1532-99</strain>
        <strain evidence="12">1546-99</strain>
        <strain evidence="15">157-69</strain>
        <strain evidence="19">2387-75</strain>
        <strain evidence="23">3056-07</strain>
        <strain evidence="20">306-74</strain>
        <strain evidence="16">3407-77</strain>
        <strain evidence="14">3409-77</strain>
        <strain evidence="17">405-76</strain>
        <strain evidence="24">475-78</strain>
        <strain evidence="18">960-90</strain>
        <strain evidence="25">ER39-67</strain>
        <strain evidence="22">R19-68</strain>
        <strain evidence="13">RT4-70</strain>
    </source>
</reference>
<dbReference type="KEGG" id="vg:1487618"/>
<evidence type="ECO:0000256" key="3">
    <source>
        <dbReference type="ARBA" id="ARBA00022580"/>
    </source>
</evidence>
<proteinExistence type="predicted"/>
<dbReference type="RefSeq" id="NP_045268.1">
    <property type="nucleotide sequence ID" value="NC_001844.1"/>
</dbReference>
<evidence type="ECO:0000313" key="18">
    <source>
        <dbReference type="EMBL" id="AMB16409.1"/>
    </source>
</evidence>
<evidence type="ECO:0000256" key="6">
    <source>
        <dbReference type="ARBA" id="ARBA00022844"/>
    </source>
</evidence>
<keyword evidence="7" id="KW-1043">Host membrane</keyword>
<evidence type="ECO:0000256" key="2">
    <source>
        <dbReference type="ARBA" id="ARBA00022553"/>
    </source>
</evidence>
<evidence type="ECO:0000313" key="23">
    <source>
        <dbReference type="EMBL" id="AMB16804.1"/>
    </source>
</evidence>
<keyword evidence="5" id="KW-1040">Host Golgi apparatus</keyword>
<dbReference type="EMBL" id="KT324737">
    <property type="protein sequence ID" value="AMB16093.1"/>
    <property type="molecule type" value="Genomic_DNA"/>
</dbReference>
<evidence type="ECO:0000313" key="14">
    <source>
        <dbReference type="EMBL" id="AMB16093.1"/>
    </source>
</evidence>
<keyword evidence="8" id="KW-0472">Membrane</keyword>
<evidence type="ECO:0000313" key="22">
    <source>
        <dbReference type="EMBL" id="AMB16725.1"/>
    </source>
</evidence>
<organism evidence="15">
    <name type="scientific">Equid alphaherpesvirus 4</name>
    <name type="common">Equine herpesvirus 4</name>
    <dbReference type="NCBI Taxonomy" id="10331"/>
    <lineage>
        <taxon>Viruses</taxon>
        <taxon>Duplodnaviria</taxon>
        <taxon>Heunggongvirae</taxon>
        <taxon>Peploviricota</taxon>
        <taxon>Herviviricetes</taxon>
        <taxon>Herpesvirales</taxon>
        <taxon>Orthoherpesviridae</taxon>
        <taxon>Alphaherpesvirinae</taxon>
        <taxon>Varicellovirus</taxon>
        <taxon>Varicellovirus equidalpha4</taxon>
    </lineage>
</organism>
<dbReference type="InterPro" id="IPR024351">
    <property type="entry name" value="Tegument_UL11_Herpesvir"/>
</dbReference>
<keyword evidence="4" id="KW-0519">Myristate</keyword>
<dbReference type="EMBL" id="KT324735">
    <property type="protein sequence ID" value="AMB15935.1"/>
    <property type="molecule type" value="Genomic_DNA"/>
</dbReference>
<dbReference type="EMBL" id="KT324744">
    <property type="protein sequence ID" value="AMB16646.1"/>
    <property type="molecule type" value="Genomic_DNA"/>
</dbReference>
<evidence type="ECO:0000256" key="10">
    <source>
        <dbReference type="ARBA" id="ARBA00023288"/>
    </source>
</evidence>
<evidence type="ECO:0000313" key="16">
    <source>
        <dbReference type="EMBL" id="AMB16251.1"/>
    </source>
</evidence>
<evidence type="ECO:0000256" key="11">
    <source>
        <dbReference type="SAM" id="MobiDB-lite"/>
    </source>
</evidence>
<dbReference type="Pfam" id="PF11094">
    <property type="entry name" value="UL11"/>
    <property type="match status" value="1"/>
</dbReference>
<keyword evidence="2" id="KW-0597">Phosphoprotein</keyword>
<evidence type="ECO:0000313" key="25">
    <source>
        <dbReference type="EMBL" id="AMB16962.1"/>
    </source>
</evidence>
<evidence type="ECO:0000313" key="13">
    <source>
        <dbReference type="EMBL" id="AMB16014.1"/>
    </source>
</evidence>
<dbReference type="EMBL" id="KT324742">
    <property type="protein sequence ID" value="AMB16488.1"/>
    <property type="molecule type" value="Genomic_DNA"/>
</dbReference>
<dbReference type="EMBL" id="KT324748">
    <property type="protein sequence ID" value="AMB16962.1"/>
    <property type="molecule type" value="Genomic_DNA"/>
</dbReference>
<evidence type="ECO:0000313" key="19">
    <source>
        <dbReference type="EMBL" id="AMB16488.1"/>
    </source>
</evidence>
<keyword evidence="6" id="KW-0946">Virion</keyword>
<evidence type="ECO:0000256" key="4">
    <source>
        <dbReference type="ARBA" id="ARBA00022707"/>
    </source>
</evidence>
<name>A0A0X9ZXH3_9ALPH</name>
<dbReference type="EMBL" id="KT324738">
    <property type="protein sequence ID" value="AMB16172.1"/>
    <property type="molecule type" value="Genomic_DNA"/>
</dbReference>
<evidence type="ECO:0000256" key="5">
    <source>
        <dbReference type="ARBA" id="ARBA00022812"/>
    </source>
</evidence>
<dbReference type="GeneID" id="1487618"/>
<evidence type="ECO:0000256" key="7">
    <source>
        <dbReference type="ARBA" id="ARBA00022870"/>
    </source>
</evidence>
<evidence type="ECO:0000256" key="1">
    <source>
        <dbReference type="ARBA" id="ARBA00022511"/>
    </source>
</evidence>
<evidence type="ECO:0000256" key="8">
    <source>
        <dbReference type="ARBA" id="ARBA00023136"/>
    </source>
</evidence>
<dbReference type="EMBL" id="KT324739">
    <property type="protein sequence ID" value="AMB16251.1"/>
    <property type="molecule type" value="Genomic_DNA"/>
</dbReference>
<dbReference type="EMBL" id="KT324743">
    <property type="protein sequence ID" value="AMB16567.1"/>
    <property type="molecule type" value="Genomic_DNA"/>
</dbReference>
<accession>A0A0X9ZXH3</accession>
<dbReference type="GO" id="GO:0044423">
    <property type="term" value="C:virion component"/>
    <property type="evidence" value="ECO:0007669"/>
    <property type="project" value="UniProtKB-KW"/>
</dbReference>
<feature type="region of interest" description="Disordered" evidence="11">
    <location>
        <begin position="36"/>
        <end position="75"/>
    </location>
</feature>
<evidence type="ECO:0000313" key="20">
    <source>
        <dbReference type="EMBL" id="AMB16567.1"/>
    </source>
</evidence>
<dbReference type="OrthoDB" id="28008at10239"/>
<dbReference type="EMBL" id="KT324740">
    <property type="protein sequence ID" value="AMB16330.1"/>
    <property type="molecule type" value="Genomic_DNA"/>
</dbReference>
<dbReference type="EMBL" id="KT324747">
    <property type="protein sequence ID" value="AMB16883.1"/>
    <property type="molecule type" value="Genomic_DNA"/>
</dbReference>
<protein>
    <submittedName>
        <fullName evidence="15">Myristylated tegument protein</fullName>
    </submittedName>
</protein>
<dbReference type="EMBL" id="KT324745">
    <property type="protein sequence ID" value="AMB16725.1"/>
    <property type="molecule type" value="Genomic_DNA"/>
</dbReference>
<evidence type="ECO:0000313" key="12">
    <source>
        <dbReference type="EMBL" id="AMB15935.1"/>
    </source>
</evidence>
<keyword evidence="3" id="KW-0920">Virion tegument</keyword>
<keyword evidence="1" id="KW-1032">Host cell membrane</keyword>
<evidence type="ECO:0000313" key="24">
    <source>
        <dbReference type="EMBL" id="AMB16883.1"/>
    </source>
</evidence>
<dbReference type="EMBL" id="KT324746">
    <property type="protein sequence ID" value="AMB16804.1"/>
    <property type="molecule type" value="Genomic_DNA"/>
</dbReference>
<dbReference type="EMBL" id="KT324736">
    <property type="protein sequence ID" value="AMB16014.1"/>
    <property type="molecule type" value="Genomic_DNA"/>
</dbReference>